<comment type="subcellular location">
    <subcellularLocation>
        <location evidence="1 12">Endoplasmic reticulum membrane</location>
        <topology evidence="1 12">Multi-pass membrane protein</topology>
    </subcellularLocation>
</comment>
<dbReference type="InParanoid" id="A0A674P4R7"/>
<feature type="transmembrane region" description="Helical" evidence="12">
    <location>
        <begin position="139"/>
        <end position="161"/>
    </location>
</feature>
<feature type="transmembrane region" description="Helical" evidence="12">
    <location>
        <begin position="414"/>
        <end position="432"/>
    </location>
</feature>
<reference evidence="14" key="3">
    <citation type="submission" date="2025-09" db="UniProtKB">
        <authorList>
            <consortium name="Ensembl"/>
        </authorList>
    </citation>
    <scope>IDENTIFICATION</scope>
</reference>
<feature type="transmembrane region" description="Helical" evidence="12">
    <location>
        <begin position="350"/>
        <end position="368"/>
    </location>
</feature>
<evidence type="ECO:0000256" key="5">
    <source>
        <dbReference type="ARBA" id="ARBA00022679"/>
    </source>
</evidence>
<dbReference type="EC" id="2.4.1.-" evidence="12"/>
<feature type="transmembrane region" description="Helical" evidence="12">
    <location>
        <begin position="375"/>
        <end position="402"/>
    </location>
</feature>
<evidence type="ECO:0000256" key="1">
    <source>
        <dbReference type="ARBA" id="ARBA00004477"/>
    </source>
</evidence>
<organism evidence="14 15">
    <name type="scientific">Takifugu rubripes</name>
    <name type="common">Japanese pufferfish</name>
    <name type="synonym">Fugu rubripes</name>
    <dbReference type="NCBI Taxonomy" id="31033"/>
    <lineage>
        <taxon>Eukaryota</taxon>
        <taxon>Metazoa</taxon>
        <taxon>Chordata</taxon>
        <taxon>Craniata</taxon>
        <taxon>Vertebrata</taxon>
        <taxon>Euteleostomi</taxon>
        <taxon>Actinopterygii</taxon>
        <taxon>Neopterygii</taxon>
        <taxon>Teleostei</taxon>
        <taxon>Neoteleostei</taxon>
        <taxon>Acanthomorphata</taxon>
        <taxon>Eupercaria</taxon>
        <taxon>Tetraodontiformes</taxon>
        <taxon>Tetradontoidea</taxon>
        <taxon>Tetraodontidae</taxon>
        <taxon>Takifugu</taxon>
    </lineage>
</organism>
<accession>A0A674P4R7</accession>
<reference evidence="14 15" key="1">
    <citation type="journal article" date="2011" name="Genome Biol. Evol.">
        <title>Integration of the genetic map and genome assembly of fugu facilitates insights into distinct features of genome evolution in teleosts and mammals.</title>
        <authorList>
            <person name="Kai W."/>
            <person name="Kikuchi K."/>
            <person name="Tohari S."/>
            <person name="Chew A.K."/>
            <person name="Tay A."/>
            <person name="Fujiwara A."/>
            <person name="Hosoya S."/>
            <person name="Suetake H."/>
            <person name="Naruse K."/>
            <person name="Brenner S."/>
            <person name="Suzuki Y."/>
            <person name="Venkatesh B."/>
        </authorList>
    </citation>
    <scope>NUCLEOTIDE SEQUENCE [LARGE SCALE GENOMIC DNA]</scope>
</reference>
<keyword evidence="13" id="KW-0732">Signal</keyword>
<feature type="transmembrane region" description="Helical" evidence="12">
    <location>
        <begin position="257"/>
        <end position="278"/>
    </location>
</feature>
<feature type="transmembrane region" description="Helical" evidence="12">
    <location>
        <begin position="203"/>
        <end position="224"/>
    </location>
</feature>
<protein>
    <recommendedName>
        <fullName evidence="12">Alpha-1,3-glucosyltransferase</fullName>
        <ecNumber evidence="12">2.4.1.-</ecNumber>
    </recommendedName>
</protein>
<dbReference type="OMA" id="FQVPPMH"/>
<evidence type="ECO:0000256" key="4">
    <source>
        <dbReference type="ARBA" id="ARBA00022676"/>
    </source>
</evidence>
<evidence type="ECO:0000256" key="12">
    <source>
        <dbReference type="RuleBase" id="RU363110"/>
    </source>
</evidence>
<evidence type="ECO:0000256" key="13">
    <source>
        <dbReference type="SAM" id="SignalP"/>
    </source>
</evidence>
<evidence type="ECO:0000256" key="7">
    <source>
        <dbReference type="ARBA" id="ARBA00022824"/>
    </source>
</evidence>
<name>A0A674P4R7_TAKRU</name>
<dbReference type="Ensembl" id="ENSTRUT00000065191.1">
    <property type="protein sequence ID" value="ENSTRUP00000080727.1"/>
    <property type="gene ID" value="ENSTRUG00000018524.3"/>
</dbReference>
<keyword evidence="4 12" id="KW-0328">Glycosyltransferase</keyword>
<evidence type="ECO:0000256" key="2">
    <source>
        <dbReference type="ARBA" id="ARBA00004922"/>
    </source>
</evidence>
<gene>
    <name evidence="14" type="primary">alg6</name>
</gene>
<dbReference type="Proteomes" id="UP000005226">
    <property type="component" value="Chromosome 20"/>
</dbReference>
<keyword evidence="6 12" id="KW-0812">Transmembrane</keyword>
<dbReference type="AlphaFoldDB" id="A0A674P4R7"/>
<evidence type="ECO:0000313" key="15">
    <source>
        <dbReference type="Proteomes" id="UP000005226"/>
    </source>
</evidence>
<comment type="function">
    <text evidence="10">Dolichyl pyrophosphate Man9GlcNAc2 alpha-1,3-glucosyltransferase that operates in the biosynthetic pathway of dolichol-linked oligosaccharides, the glycan precursors employed in protein asparagine (N)-glycosylation. The assembly of dolichol-linked oligosaccharides begins on the cytosolic side of the endoplasmic reticulum membrane and finishes in its lumen. The sequential addition of sugars to dolichol pyrophosphate produces dolichol-linked oligosaccharides containing fourteen sugars, including two GlcNAcs, nine mannoses and three glucoses. Once assembled, the oligosaccharide is transferred from the lipid to nascent proteins by oligosaccharyltransferases. In the lumen of the endoplasmic reticulum, adds the first glucose residue from dolichyl phosphate glucose (Dol-P-Glc) onto the lipid-linked oligosaccharide intermediate Man(9)GlcNAc(2)-PP-Dol to produce Glc(1)Man(9)GlcNAc(2)-PP-Dol. Glc(1)Man(9)GlcNAc(2)-PP-Dol is a substrate for ALG8, the following enzyme in the biosynthetic pathway.</text>
</comment>
<dbReference type="GO" id="GO:0042281">
    <property type="term" value="F:dolichyl pyrophosphate Man9GlcNAc2 alpha-1,3-glucosyltransferase activity"/>
    <property type="evidence" value="ECO:0007669"/>
    <property type="project" value="UniProtKB-EC"/>
</dbReference>
<reference evidence="14" key="2">
    <citation type="submission" date="2025-08" db="UniProtKB">
        <authorList>
            <consortium name="Ensembl"/>
        </authorList>
    </citation>
    <scope>IDENTIFICATION</scope>
</reference>
<dbReference type="GeneTree" id="ENSGT00940000153733"/>
<evidence type="ECO:0000256" key="9">
    <source>
        <dbReference type="ARBA" id="ARBA00023136"/>
    </source>
</evidence>
<feature type="transmembrane region" description="Helical" evidence="12">
    <location>
        <begin position="173"/>
        <end position="191"/>
    </location>
</feature>
<dbReference type="PANTHER" id="PTHR12413:SF1">
    <property type="entry name" value="DOLICHYL PYROPHOSPHATE MAN9GLCNAC2 ALPHA-1,3-GLUCOSYLTRANSFERASE"/>
    <property type="match status" value="1"/>
</dbReference>
<comment type="catalytic activity">
    <reaction evidence="11">
        <text>an alpha-D-Man-(1-&gt;2)-alpha-D-Man-(1-&gt;2)-alpha-D-Man-(1-&gt;3)-[alpha-D-Man-(1-&gt;2)-alpha-D-Man-(1-&gt;3)-[alpha-D-Man-(1-&gt;2)-alpha-D-Man-(1-&gt;6)]-alpha-D-Man-(1-&gt;6)]-beta-D-Man-(1-&gt;4)-beta-D-GlcNAc-(1-&gt;4)-alpha-D-GlcNAc-diphospho-di-trans,poly-cis-dolichol + a di-trans,poly-cis-dolichyl beta-D-glucosyl phosphate = an alpha-D-Glc-(1-&gt;3)-alpha-D-Man-(1-&gt;2)-alpha-D-Man-(1-&gt;2)-alpha-D-Man-(1-&gt;3)-[alpha-D-Man-(1-&gt;2)-alpha-D-Man-(1-&gt;3)-[alpha-D-Man-(1-&gt;2)-alpha-D-Man-(1-&gt;6)]-alpha-D-Man-(1-&gt;6)]-beta-D-Man-(1-&gt;4)-beta-D-GlcNAc-(1-&gt;4)-alpha-D-GlcNAc-diphospho-di-trans,poly-cis-dolichol + a di-trans,poly-cis-dolichyl phosphate + H(+)</text>
        <dbReference type="Rhea" id="RHEA:30635"/>
        <dbReference type="Rhea" id="RHEA-COMP:19498"/>
        <dbReference type="Rhea" id="RHEA-COMP:19502"/>
        <dbReference type="Rhea" id="RHEA-COMP:19520"/>
        <dbReference type="Rhea" id="RHEA-COMP:19521"/>
        <dbReference type="ChEBI" id="CHEBI:15378"/>
        <dbReference type="ChEBI" id="CHEBI:57525"/>
        <dbReference type="ChEBI" id="CHEBI:57683"/>
        <dbReference type="ChEBI" id="CHEBI:132520"/>
        <dbReference type="ChEBI" id="CHEBI:132521"/>
        <dbReference type="EC" id="2.4.1.267"/>
    </reaction>
    <physiologicalReaction direction="left-to-right" evidence="11">
        <dbReference type="Rhea" id="RHEA:30636"/>
    </physiologicalReaction>
</comment>
<keyword evidence="15" id="KW-1185">Reference proteome</keyword>
<dbReference type="PANTHER" id="PTHR12413">
    <property type="entry name" value="DOLICHYL GLYCOSYLTRANSFERASE"/>
    <property type="match status" value="1"/>
</dbReference>
<feature type="chain" id="PRO_5025371578" description="Alpha-1,3-glucosyltransferase" evidence="13">
    <location>
        <begin position="24"/>
        <end position="531"/>
    </location>
</feature>
<dbReference type="UniPathway" id="UPA00378"/>
<evidence type="ECO:0000313" key="14">
    <source>
        <dbReference type="Ensembl" id="ENSTRUP00000080727.1"/>
    </source>
</evidence>
<keyword evidence="9 12" id="KW-0472">Membrane</keyword>
<evidence type="ECO:0000256" key="11">
    <source>
        <dbReference type="ARBA" id="ARBA00048950"/>
    </source>
</evidence>
<evidence type="ECO:0000256" key="3">
    <source>
        <dbReference type="ARBA" id="ARBA00008715"/>
    </source>
</evidence>
<feature type="signal peptide" evidence="13">
    <location>
        <begin position="1"/>
        <end position="23"/>
    </location>
</feature>
<comment type="pathway">
    <text evidence="2 12">Protein modification; protein glycosylation.</text>
</comment>
<keyword evidence="8 12" id="KW-1133">Transmembrane helix</keyword>
<feature type="transmembrane region" description="Helical" evidence="12">
    <location>
        <begin position="468"/>
        <end position="488"/>
    </location>
</feature>
<dbReference type="InterPro" id="IPR004856">
    <property type="entry name" value="Glyco_trans_ALG6/ALG8"/>
</dbReference>
<dbReference type="GO" id="GO:0005789">
    <property type="term" value="C:endoplasmic reticulum membrane"/>
    <property type="evidence" value="ECO:0007669"/>
    <property type="project" value="UniProtKB-SubCell"/>
</dbReference>
<feature type="transmembrane region" description="Helical" evidence="12">
    <location>
        <begin position="494"/>
        <end position="516"/>
    </location>
</feature>
<sequence length="531" mass="59850">MMQTWSLVSICVLLGVVVRWGVSLNSYSGAGKPPMFGDYEAQRHWQEVTYNLPVQEWYLNTTDNDLNYWGLDYPPLTAYHSLICAYLAKFINPEWVELHKSRGYESPAHKLFMRTTGTVNIRESLHGQSRRLTQHNFLFIPKVLLADLLIYIPAVVLYCLYLTEGTARKQVSILLCFLLYPGLILIDYGHFQYNGVSLGLALWAVLGLGLGRDALGSVAFCLALNYKQMELYHALPFFCYLLGKCIKLGLLGRGFFLLVRITLAVLVTFALCWLPFLSDPGQIIQVVRRIFPVARGLFEDKVANTWCSLNILIKIRSIVSPDAQIYLSTACTLLAVLPSSVRLLVKPTFWQFKLALVNSSLAFFLFSYQVHEKSILLPALPVCLLLNDLPLISVWFLLVSTFSMVPLLLKDGLLVPYAVTSLAFLFLSIRLLSAMERCSEAELRLGAYRKLLFFLPKQDLGCVVRWKFYVSVAVMGGLSAASVTLAPPPRLPDLFPVLVSAASFLHFVGLLIYFHIVQFSEPGRKSHKKNK</sequence>
<proteinExistence type="inferred from homology"/>
<dbReference type="Pfam" id="PF03155">
    <property type="entry name" value="Alg6_Alg8"/>
    <property type="match status" value="2"/>
</dbReference>
<keyword evidence="5 12" id="KW-0808">Transferase</keyword>
<keyword evidence="7 12" id="KW-0256">Endoplasmic reticulum</keyword>
<comment type="similarity">
    <text evidence="3 12">Belongs to the ALG6/ALG8 glucosyltransferase family.</text>
</comment>
<evidence type="ECO:0000256" key="6">
    <source>
        <dbReference type="ARBA" id="ARBA00022692"/>
    </source>
</evidence>
<evidence type="ECO:0000256" key="10">
    <source>
        <dbReference type="ARBA" id="ARBA00044720"/>
    </source>
</evidence>
<evidence type="ECO:0000256" key="8">
    <source>
        <dbReference type="ARBA" id="ARBA00022989"/>
    </source>
</evidence>